<organism evidence="6 7">
    <name type="scientific">Teichococcus deserti</name>
    <dbReference type="NCBI Taxonomy" id="1817963"/>
    <lineage>
        <taxon>Bacteria</taxon>
        <taxon>Pseudomonadati</taxon>
        <taxon>Pseudomonadota</taxon>
        <taxon>Alphaproteobacteria</taxon>
        <taxon>Acetobacterales</taxon>
        <taxon>Roseomonadaceae</taxon>
        <taxon>Roseomonas</taxon>
    </lineage>
</organism>
<evidence type="ECO:0000259" key="4">
    <source>
        <dbReference type="Pfam" id="PF04972"/>
    </source>
</evidence>
<dbReference type="Proteomes" id="UP000188879">
    <property type="component" value="Unassembled WGS sequence"/>
</dbReference>
<feature type="domain" description="Pilus formation protein N-terminal" evidence="5">
    <location>
        <begin position="41"/>
        <end position="110"/>
    </location>
</feature>
<feature type="domain" description="Type II/III secretion system secretin-like" evidence="3">
    <location>
        <begin position="249"/>
        <end position="414"/>
    </location>
</feature>
<name>A0A1V2GU96_9PROT</name>
<dbReference type="EMBL" id="MLCO01000493">
    <property type="protein sequence ID" value="ONG42984.1"/>
    <property type="molecule type" value="Genomic_DNA"/>
</dbReference>
<sequence length="464" mass="48800">MRPASMQPASMLLALLLAPGLAAAQRGPAPRPQEVAVPSQPGALLLEAGAGRVVTLPAPAASLFAADPKVAEVRPASPTSLFVFGVAPGRTTIAAMDATGQPLAQYQVMVRPGSFGAEEAQAALNRLLPGRALRVEARPGGLLLSGSVAQPAEAEQALSLVRGFAAAGQSVENRLAVEGPAQVNLRVRVAEVSREVTRQFGLDWQAMGSIGRFAIGALTNNSLADPTNLPGRYSAGYNGAVNLNGIIDALAQDRLINVLAEPNLTALSGETASFLVGGEFPIPVGRRYDQISIEFKQYGISLAFVPTVMQPGRISLRVRPEVSELSEQGAIRLSADNSSLQIPALTVRRAETTIELGSGQSFAIAGLMQDSQRTTGRAVPWMGEVPVLGALFRSDRFQRSETELVIVVTPYLVRPVSDPAALRSPAAGQAPADDAERILLFRQFARRDAPPLPPPPGDAGFILR</sequence>
<evidence type="ECO:0000256" key="1">
    <source>
        <dbReference type="RuleBase" id="RU004003"/>
    </source>
</evidence>
<evidence type="ECO:0000313" key="6">
    <source>
        <dbReference type="EMBL" id="ONG42984.1"/>
    </source>
</evidence>
<keyword evidence="2" id="KW-0732">Signal</keyword>
<dbReference type="InterPro" id="IPR001775">
    <property type="entry name" value="GspD/PilQ"/>
</dbReference>
<dbReference type="Pfam" id="PF04972">
    <property type="entry name" value="BON"/>
    <property type="match status" value="1"/>
</dbReference>
<dbReference type="InterPro" id="IPR050810">
    <property type="entry name" value="Bact_Secretion_Sys_Channel"/>
</dbReference>
<dbReference type="Pfam" id="PF13629">
    <property type="entry name" value="T2SS-T3SS_pil_N"/>
    <property type="match status" value="1"/>
</dbReference>
<reference evidence="6 7" key="1">
    <citation type="submission" date="2016-10" db="EMBL/GenBank/DDBJ databases">
        <title>Draft Genome sequence of Roseomonas sp. strain M3.</title>
        <authorList>
            <person name="Subhash Y."/>
            <person name="Lee S."/>
        </authorList>
    </citation>
    <scope>NUCLEOTIDE SEQUENCE [LARGE SCALE GENOMIC DNA]</scope>
    <source>
        <strain evidence="6 7">M3</strain>
    </source>
</reference>
<dbReference type="AlphaFoldDB" id="A0A1V2GU96"/>
<gene>
    <name evidence="6" type="ORF">BKE38_29040</name>
</gene>
<dbReference type="Pfam" id="PF00263">
    <property type="entry name" value="Secretin"/>
    <property type="match status" value="1"/>
</dbReference>
<feature type="signal peptide" evidence="2">
    <location>
        <begin position="1"/>
        <end position="24"/>
    </location>
</feature>
<dbReference type="GO" id="GO:0009306">
    <property type="term" value="P:protein secretion"/>
    <property type="evidence" value="ECO:0007669"/>
    <property type="project" value="InterPro"/>
</dbReference>
<dbReference type="PANTHER" id="PTHR30332:SF17">
    <property type="entry name" value="TYPE IV PILIATION SYSTEM PROTEIN DR_0774-RELATED"/>
    <property type="match status" value="1"/>
</dbReference>
<dbReference type="InterPro" id="IPR004846">
    <property type="entry name" value="T2SS/T3SS_dom"/>
</dbReference>
<dbReference type="PRINTS" id="PR00811">
    <property type="entry name" value="BCTERIALGSPD"/>
</dbReference>
<evidence type="ECO:0008006" key="8">
    <source>
        <dbReference type="Google" id="ProtNLM"/>
    </source>
</evidence>
<evidence type="ECO:0000259" key="3">
    <source>
        <dbReference type="Pfam" id="PF00263"/>
    </source>
</evidence>
<protein>
    <recommendedName>
        <fullName evidence="8">Pilus formation protein N-terminal domain-containing protein</fullName>
    </recommendedName>
</protein>
<dbReference type="InterPro" id="IPR032789">
    <property type="entry name" value="T2SS-T3SS_pil_N"/>
</dbReference>
<evidence type="ECO:0000313" key="7">
    <source>
        <dbReference type="Proteomes" id="UP000188879"/>
    </source>
</evidence>
<comment type="similarity">
    <text evidence="1">Belongs to the bacterial secretin family.</text>
</comment>
<accession>A0A1V2GU96</accession>
<feature type="chain" id="PRO_5012934335" description="Pilus formation protein N-terminal domain-containing protein" evidence="2">
    <location>
        <begin position="25"/>
        <end position="464"/>
    </location>
</feature>
<feature type="domain" description="BON" evidence="4">
    <location>
        <begin position="122"/>
        <end position="178"/>
    </location>
</feature>
<keyword evidence="7" id="KW-1185">Reference proteome</keyword>
<proteinExistence type="inferred from homology"/>
<evidence type="ECO:0000259" key="5">
    <source>
        <dbReference type="Pfam" id="PF13629"/>
    </source>
</evidence>
<evidence type="ECO:0000256" key="2">
    <source>
        <dbReference type="SAM" id="SignalP"/>
    </source>
</evidence>
<dbReference type="PANTHER" id="PTHR30332">
    <property type="entry name" value="PROBABLE GENERAL SECRETION PATHWAY PROTEIN D"/>
    <property type="match status" value="1"/>
</dbReference>
<dbReference type="InterPro" id="IPR007055">
    <property type="entry name" value="BON_dom"/>
</dbReference>
<dbReference type="GO" id="GO:0015627">
    <property type="term" value="C:type II protein secretion system complex"/>
    <property type="evidence" value="ECO:0007669"/>
    <property type="project" value="TreeGrafter"/>
</dbReference>
<comment type="caution">
    <text evidence="6">The sequence shown here is derived from an EMBL/GenBank/DDBJ whole genome shotgun (WGS) entry which is preliminary data.</text>
</comment>